<dbReference type="AlphaFoldDB" id="A0A7J7C7N1"/>
<feature type="region of interest" description="Disordered" evidence="1">
    <location>
        <begin position="1"/>
        <end position="90"/>
    </location>
</feature>
<keyword evidence="3" id="KW-1185">Reference proteome</keyword>
<proteinExistence type="predicted"/>
<evidence type="ECO:0000256" key="1">
    <source>
        <dbReference type="SAM" id="MobiDB-lite"/>
    </source>
</evidence>
<dbReference type="InParanoid" id="A0A7J7C7N1"/>
<protein>
    <submittedName>
        <fullName evidence="2">Uncharacterized protein</fullName>
    </submittedName>
</protein>
<feature type="compositionally biased region" description="Polar residues" evidence="1">
    <location>
        <begin position="38"/>
        <end position="56"/>
    </location>
</feature>
<sequence length="125" mass="13873">MKIYTNFPESKQDDDETNQEPLETNKALDLPHDDQVVVDSNTYNGQDESLPITNGESGRKGDSTNNGNQKSSRKAPTPAKQEHTENVLQSSPTWPSYICLLSDFIKGDTGRVAKVASSKQPHKHF</sequence>
<comment type="caution">
    <text evidence="2">The sequence shown here is derived from an EMBL/GenBank/DDBJ whole genome shotgun (WGS) entry which is preliminary data.</text>
</comment>
<dbReference type="Proteomes" id="UP000593562">
    <property type="component" value="Unassembled WGS sequence"/>
</dbReference>
<organism evidence="2 3">
    <name type="scientific">Tripterygium wilfordii</name>
    <name type="common">Thunder God vine</name>
    <dbReference type="NCBI Taxonomy" id="458696"/>
    <lineage>
        <taxon>Eukaryota</taxon>
        <taxon>Viridiplantae</taxon>
        <taxon>Streptophyta</taxon>
        <taxon>Embryophyta</taxon>
        <taxon>Tracheophyta</taxon>
        <taxon>Spermatophyta</taxon>
        <taxon>Magnoliopsida</taxon>
        <taxon>eudicotyledons</taxon>
        <taxon>Gunneridae</taxon>
        <taxon>Pentapetalae</taxon>
        <taxon>rosids</taxon>
        <taxon>fabids</taxon>
        <taxon>Celastrales</taxon>
        <taxon>Celastraceae</taxon>
        <taxon>Tripterygium</taxon>
    </lineage>
</organism>
<evidence type="ECO:0000313" key="2">
    <source>
        <dbReference type="EMBL" id="KAF5730122.1"/>
    </source>
</evidence>
<gene>
    <name evidence="2" type="ORF">HS088_TW20G00492</name>
</gene>
<accession>A0A7J7C7N1</accession>
<evidence type="ECO:0000313" key="3">
    <source>
        <dbReference type="Proteomes" id="UP000593562"/>
    </source>
</evidence>
<reference evidence="2 3" key="1">
    <citation type="journal article" date="2020" name="Nat. Commun.">
        <title>Genome of Tripterygium wilfordii and identification of cytochrome P450 involved in triptolide biosynthesis.</title>
        <authorList>
            <person name="Tu L."/>
            <person name="Su P."/>
            <person name="Zhang Z."/>
            <person name="Gao L."/>
            <person name="Wang J."/>
            <person name="Hu T."/>
            <person name="Zhou J."/>
            <person name="Zhang Y."/>
            <person name="Zhao Y."/>
            <person name="Liu Y."/>
            <person name="Song Y."/>
            <person name="Tong Y."/>
            <person name="Lu Y."/>
            <person name="Yang J."/>
            <person name="Xu C."/>
            <person name="Jia M."/>
            <person name="Peters R.J."/>
            <person name="Huang L."/>
            <person name="Gao W."/>
        </authorList>
    </citation>
    <scope>NUCLEOTIDE SEQUENCE [LARGE SCALE GENOMIC DNA]</scope>
    <source>
        <strain evidence="3">cv. XIE 37</strain>
        <tissue evidence="2">Leaf</tissue>
    </source>
</reference>
<dbReference type="EMBL" id="JAAARO010000020">
    <property type="protein sequence ID" value="KAF5730122.1"/>
    <property type="molecule type" value="Genomic_DNA"/>
</dbReference>
<name>A0A7J7C7N1_TRIWF</name>